<dbReference type="PIRSF" id="PIRSF031924">
    <property type="entry name" value="Pi-irrepressible_AP"/>
    <property type="match status" value="1"/>
</dbReference>
<dbReference type="InterPro" id="IPR026263">
    <property type="entry name" value="Alkaline_phosphatase_prok"/>
</dbReference>
<proteinExistence type="predicted"/>
<feature type="chain" id="PRO_5030003017" description="Type I phosphodiesterase/nucleotide pyrophosphatase" evidence="1">
    <location>
        <begin position="20"/>
        <end position="527"/>
    </location>
</feature>
<keyword evidence="1" id="KW-0732">Signal</keyword>
<protein>
    <recommendedName>
        <fullName evidence="4">Type I phosphodiesterase/nucleotide pyrophosphatase</fullName>
    </recommendedName>
</protein>
<gene>
    <name evidence="2" type="ORF">ING2E5B_1019</name>
</gene>
<evidence type="ECO:0008006" key="4">
    <source>
        <dbReference type="Google" id="ProtNLM"/>
    </source>
</evidence>
<dbReference type="InterPro" id="IPR002591">
    <property type="entry name" value="Phosphodiest/P_Trfase"/>
</dbReference>
<reference evidence="2 3" key="1">
    <citation type="submission" date="2014-08" db="EMBL/GenBank/DDBJ databases">
        <authorList>
            <person name="Wibberg D."/>
        </authorList>
    </citation>
    <scope>NUCLEOTIDE SEQUENCE [LARGE SCALE GENOMIC DNA]</scope>
    <source>
        <strain evidence="3">ING2-E5B</strain>
    </source>
</reference>
<dbReference type="SUPFAM" id="SSF53649">
    <property type="entry name" value="Alkaline phosphatase-like"/>
    <property type="match status" value="1"/>
</dbReference>
<accession>A0A098C1G4</accession>
<evidence type="ECO:0000313" key="2">
    <source>
        <dbReference type="EMBL" id="CEA15772.1"/>
    </source>
</evidence>
<dbReference type="InterPro" id="IPR017850">
    <property type="entry name" value="Alkaline_phosphatase_core_sf"/>
</dbReference>
<dbReference type="STRING" id="1562970.ING2E5B_1019"/>
<dbReference type="Gene3D" id="3.30.1360.150">
    <property type="match status" value="1"/>
</dbReference>
<feature type="signal peptide" evidence="1">
    <location>
        <begin position="1"/>
        <end position="19"/>
    </location>
</feature>
<dbReference type="HOGENOM" id="CLU_034095_1_0_10"/>
<name>A0A098C1G4_9BACT</name>
<dbReference type="Pfam" id="PF01663">
    <property type="entry name" value="Phosphodiest"/>
    <property type="match status" value="1"/>
</dbReference>
<dbReference type="KEGG" id="pbt:ING2E5B_1019"/>
<keyword evidence="3" id="KW-1185">Reference proteome</keyword>
<organism evidence="2 3">
    <name type="scientific">Fermentimonas caenicola</name>
    <dbReference type="NCBI Taxonomy" id="1562970"/>
    <lineage>
        <taxon>Bacteria</taxon>
        <taxon>Pseudomonadati</taxon>
        <taxon>Bacteroidota</taxon>
        <taxon>Bacteroidia</taxon>
        <taxon>Bacteroidales</taxon>
        <taxon>Dysgonomonadaceae</taxon>
        <taxon>Fermentimonas</taxon>
    </lineage>
</organism>
<dbReference type="GO" id="GO:0004035">
    <property type="term" value="F:alkaline phosphatase activity"/>
    <property type="evidence" value="ECO:0007669"/>
    <property type="project" value="InterPro"/>
</dbReference>
<dbReference type="AlphaFoldDB" id="A0A098C1G4"/>
<dbReference type="EMBL" id="LN515532">
    <property type="protein sequence ID" value="CEA15772.1"/>
    <property type="molecule type" value="Genomic_DNA"/>
</dbReference>
<dbReference type="CDD" id="cd16016">
    <property type="entry name" value="AP-SPAP"/>
    <property type="match status" value="1"/>
</dbReference>
<dbReference type="OrthoDB" id="9766127at2"/>
<sequence length="527" mass="59925">MFRIITSIVAFFSITAIFAQNPTGEVPKLVVGITIDQLRGDYLEMFKSTFGNKGFNRLLNNGLVYKNVNYDFPYLDKASTITSIFTGANPSYHGITAEKKFLLANNIEISSFHDDNYLGNFTTEKLSPLSIKVSTIADELKIASGGQSDIFAFAPDASQAMAAGGHAASGAYWIENEDAKWATTTFYKTRQPVVEQFNRSQQSLTYTINSISWKPALPIENYKAFPYTKNRYNFQHFFANNIKDNVKKFKESPYVNKEVNDMAIRVLESSSLGTRMNPDYLAVTFYAGNFSGALDKNYSIEIQDTYYRLDQELARLLDKIDELVGLNNTLIFVVSTGYFDENEIIPEGMVTSGGTFYPDRSQALLNMYLMALYGREQWIKKYYNKQFFFDRKLIEDKKIDLIELQQKAAEFLVQSAGVQDVITSYQMLHGAYNQNVQYYRNSYYKGISGDLFLELQPGWQVVEQGSDDHERVRNNAINAPAIFFGKDIKPQKINRTIEVTDIAPSVAYRLRIRSPNASVGEILEELF</sequence>
<evidence type="ECO:0000256" key="1">
    <source>
        <dbReference type="SAM" id="SignalP"/>
    </source>
</evidence>
<dbReference type="Gene3D" id="3.40.720.10">
    <property type="entry name" value="Alkaline Phosphatase, subunit A"/>
    <property type="match status" value="1"/>
</dbReference>
<dbReference type="Proteomes" id="UP000032417">
    <property type="component" value="Chromosome 1"/>
</dbReference>
<evidence type="ECO:0000313" key="3">
    <source>
        <dbReference type="Proteomes" id="UP000032417"/>
    </source>
</evidence>